<gene>
    <name evidence="3" type="ORF">CTAYLR_000115</name>
</gene>
<evidence type="ECO:0000256" key="1">
    <source>
        <dbReference type="ARBA" id="ARBA00010490"/>
    </source>
</evidence>
<dbReference type="PANTHER" id="PTHR10840:SF0">
    <property type="entry name" value="PROGRAMMED CELL DEATH PROTEIN 5"/>
    <property type="match status" value="1"/>
</dbReference>
<dbReference type="Proteomes" id="UP001230188">
    <property type="component" value="Unassembled WGS sequence"/>
</dbReference>
<dbReference type="PANTHER" id="PTHR10840">
    <property type="entry name" value="PROGRAMMED CELL DEATH PROTEIN 5"/>
    <property type="match status" value="1"/>
</dbReference>
<dbReference type="SUPFAM" id="SSF46950">
    <property type="entry name" value="Double-stranded DNA-binding domain"/>
    <property type="match status" value="1"/>
</dbReference>
<accession>A0AAD7XK72</accession>
<dbReference type="GO" id="GO:0003677">
    <property type="term" value="F:DNA binding"/>
    <property type="evidence" value="ECO:0007669"/>
    <property type="project" value="InterPro"/>
</dbReference>
<dbReference type="AlphaFoldDB" id="A0AAD7XK72"/>
<comment type="similarity">
    <text evidence="1">Belongs to the PDCD5 family.</text>
</comment>
<dbReference type="GO" id="GO:0005634">
    <property type="term" value="C:nucleus"/>
    <property type="evidence" value="ECO:0007669"/>
    <property type="project" value="TreeGrafter"/>
</dbReference>
<dbReference type="PIRSF" id="PIRSF015730">
    <property type="entry name" value="TFAR19"/>
    <property type="match status" value="1"/>
</dbReference>
<reference evidence="3" key="1">
    <citation type="submission" date="2023-01" db="EMBL/GenBank/DDBJ databases">
        <title>Metagenome sequencing of chrysophaentin producing Chrysophaeum taylorii.</title>
        <authorList>
            <person name="Davison J."/>
            <person name="Bewley C."/>
        </authorList>
    </citation>
    <scope>NUCLEOTIDE SEQUENCE</scope>
    <source>
        <strain evidence="3">NIES-1699</strain>
    </source>
</reference>
<feature type="compositionally biased region" description="Acidic residues" evidence="2">
    <location>
        <begin position="106"/>
        <end position="118"/>
    </location>
</feature>
<dbReference type="GO" id="GO:0005829">
    <property type="term" value="C:cytosol"/>
    <property type="evidence" value="ECO:0007669"/>
    <property type="project" value="TreeGrafter"/>
</dbReference>
<proteinExistence type="inferred from homology"/>
<name>A0AAD7XK72_9STRA</name>
<dbReference type="InterPro" id="IPR002836">
    <property type="entry name" value="PDCD5-like"/>
</dbReference>
<evidence type="ECO:0000313" key="3">
    <source>
        <dbReference type="EMBL" id="KAJ8605633.1"/>
    </source>
</evidence>
<feature type="region of interest" description="Disordered" evidence="2">
    <location>
        <begin position="89"/>
        <end position="118"/>
    </location>
</feature>
<keyword evidence="4" id="KW-1185">Reference proteome</keyword>
<comment type="caution">
    <text evidence="3">The sequence shown here is derived from an EMBL/GenBank/DDBJ whole genome shotgun (WGS) entry which is preliminary data.</text>
</comment>
<dbReference type="InterPro" id="IPR036883">
    <property type="entry name" value="PDCD5-like_sf"/>
</dbReference>
<sequence length="118" mass="13285">MADAAAAPVPEGFTADPQQQAERAQREAQKQSILKQILTPAAHERLGRVKLVRREKAEAIEAKLVQMALGGQLQSQLTEDQLIHLLESQTQQAQPKVRIQRRNYIDDDDDDDNDDDLM</sequence>
<evidence type="ECO:0000256" key="2">
    <source>
        <dbReference type="SAM" id="MobiDB-lite"/>
    </source>
</evidence>
<evidence type="ECO:0000313" key="4">
    <source>
        <dbReference type="Proteomes" id="UP001230188"/>
    </source>
</evidence>
<dbReference type="Gene3D" id="1.10.8.140">
    <property type="entry name" value="PDCD5-like"/>
    <property type="match status" value="1"/>
</dbReference>
<dbReference type="EMBL" id="JAQMWT010000314">
    <property type="protein sequence ID" value="KAJ8605633.1"/>
    <property type="molecule type" value="Genomic_DNA"/>
</dbReference>
<organism evidence="3 4">
    <name type="scientific">Chrysophaeum taylorii</name>
    <dbReference type="NCBI Taxonomy" id="2483200"/>
    <lineage>
        <taxon>Eukaryota</taxon>
        <taxon>Sar</taxon>
        <taxon>Stramenopiles</taxon>
        <taxon>Ochrophyta</taxon>
        <taxon>Pelagophyceae</taxon>
        <taxon>Pelagomonadales</taxon>
        <taxon>Pelagomonadaceae</taxon>
        <taxon>Chrysophaeum</taxon>
    </lineage>
</organism>
<feature type="region of interest" description="Disordered" evidence="2">
    <location>
        <begin position="1"/>
        <end position="29"/>
    </location>
</feature>
<dbReference type="Pfam" id="PF01984">
    <property type="entry name" value="dsDNA_bind"/>
    <property type="match status" value="1"/>
</dbReference>
<protein>
    <submittedName>
        <fullName evidence="3">Uncharacterized protein</fullName>
    </submittedName>
</protein>